<comment type="caution">
    <text evidence="2">The sequence shown here is derived from an EMBL/GenBank/DDBJ whole genome shotgun (WGS) entry which is preliminary data.</text>
</comment>
<organism evidence="2">
    <name type="scientific">human gut metagenome</name>
    <dbReference type="NCBI Taxonomy" id="408170"/>
    <lineage>
        <taxon>unclassified sequences</taxon>
        <taxon>metagenomes</taxon>
        <taxon>organismal metagenomes</taxon>
    </lineage>
</organism>
<evidence type="ECO:0000313" key="2">
    <source>
        <dbReference type="EMBL" id="ETJ39268.1"/>
    </source>
</evidence>
<evidence type="ECO:0000256" key="1">
    <source>
        <dbReference type="SAM" id="MobiDB-lite"/>
    </source>
</evidence>
<feature type="non-terminal residue" evidence="2">
    <location>
        <position position="20"/>
    </location>
</feature>
<feature type="region of interest" description="Disordered" evidence="1">
    <location>
        <begin position="1"/>
        <end position="20"/>
    </location>
</feature>
<proteinExistence type="predicted"/>
<name>W1Y9L5_9ZZZZ</name>
<gene>
    <name evidence="2" type="ORF">Q604_UNBC06843G0001</name>
</gene>
<dbReference type="AlphaFoldDB" id="W1Y9L5"/>
<sequence length="20" mass="2231">MSSDNQLNYGLDMDTIDIAD</sequence>
<protein>
    <submittedName>
        <fullName evidence="2">Uncharacterized protein</fullName>
    </submittedName>
</protein>
<dbReference type="EMBL" id="AZMM01006843">
    <property type="protein sequence ID" value="ETJ39268.1"/>
    <property type="molecule type" value="Genomic_DNA"/>
</dbReference>
<reference evidence="2" key="1">
    <citation type="submission" date="2013-12" db="EMBL/GenBank/DDBJ databases">
        <title>A Varibaculum cambriense genome reconstructed from a premature infant gut community with otherwise low bacterial novelty that shifts toward anaerobic metabolism during the third week of life.</title>
        <authorList>
            <person name="Brown C.T."/>
            <person name="Sharon I."/>
            <person name="Thomas B.C."/>
            <person name="Castelle C.J."/>
            <person name="Morowitz M.J."/>
            <person name="Banfield J.F."/>
        </authorList>
    </citation>
    <scope>NUCLEOTIDE SEQUENCE</scope>
</reference>
<accession>W1Y9L5</accession>